<dbReference type="STRING" id="1586287.BBK82_45835"/>
<keyword evidence="2" id="KW-1185">Reference proteome</keyword>
<name>A0A1B2HWS4_9PSEU</name>
<evidence type="ECO:0000313" key="1">
    <source>
        <dbReference type="EMBL" id="ANZ42174.1"/>
    </source>
</evidence>
<gene>
    <name evidence="1" type="ORF">BBK82_45835</name>
</gene>
<dbReference type="Proteomes" id="UP000093053">
    <property type="component" value="Chromosome"/>
</dbReference>
<dbReference type="AlphaFoldDB" id="A0A1B2HWS4"/>
<evidence type="ECO:0000313" key="2">
    <source>
        <dbReference type="Proteomes" id="UP000093053"/>
    </source>
</evidence>
<dbReference type="KEGG" id="led:BBK82_45835"/>
<protein>
    <submittedName>
        <fullName evidence="1">Uncharacterized protein</fullName>
    </submittedName>
</protein>
<accession>A0A1B2HWS4</accession>
<proteinExistence type="predicted"/>
<sequence>METVLAALTTLGCATEDELAAVTGTFTDLDELVRWVPLVTRLDDGRYRAHDLWADPVARSVPRERIAAMRSKAVDVLCARRAGRCGTDRLLSRRLASAGHARGGAGAHDVVDVAVDDGTAMRPRA</sequence>
<dbReference type="EMBL" id="CP016793">
    <property type="protein sequence ID" value="ANZ42174.1"/>
    <property type="molecule type" value="Genomic_DNA"/>
</dbReference>
<dbReference type="RefSeq" id="WP_065920508.1">
    <property type="nucleotide sequence ID" value="NZ_CP016793.1"/>
</dbReference>
<organism evidence="1 2">
    <name type="scientific">Lentzea guizhouensis</name>
    <dbReference type="NCBI Taxonomy" id="1586287"/>
    <lineage>
        <taxon>Bacteria</taxon>
        <taxon>Bacillati</taxon>
        <taxon>Actinomycetota</taxon>
        <taxon>Actinomycetes</taxon>
        <taxon>Pseudonocardiales</taxon>
        <taxon>Pseudonocardiaceae</taxon>
        <taxon>Lentzea</taxon>
    </lineage>
</organism>
<reference evidence="1 2" key="1">
    <citation type="submission" date="2016-07" db="EMBL/GenBank/DDBJ databases">
        <title>Complete genome sequence of the Lentzea guizhouensis DHS C013.</title>
        <authorList>
            <person name="Cao C."/>
        </authorList>
    </citation>
    <scope>NUCLEOTIDE SEQUENCE [LARGE SCALE GENOMIC DNA]</scope>
    <source>
        <strain evidence="1 2">DHS C013</strain>
    </source>
</reference>